<dbReference type="PANTHER" id="PTHR43501:SF1">
    <property type="entry name" value="CYTOSOL NON-SPECIFIC DIPEPTIDASE"/>
    <property type="match status" value="1"/>
</dbReference>
<proteinExistence type="inferred from homology"/>
<dbReference type="NCBIfam" id="TIGR01893">
    <property type="entry name" value="aa-his-dipept"/>
    <property type="match status" value="1"/>
</dbReference>
<evidence type="ECO:0000313" key="20">
    <source>
        <dbReference type="Proteomes" id="UP000184038"/>
    </source>
</evidence>
<keyword evidence="20" id="KW-1185">Reference proteome</keyword>
<dbReference type="PRINTS" id="PR00934">
    <property type="entry name" value="XHISDIPTASE"/>
</dbReference>
<name>A0A1M7GZ43_9FIRM</name>
<dbReference type="Pfam" id="PF01546">
    <property type="entry name" value="Peptidase_M20"/>
    <property type="match status" value="1"/>
</dbReference>
<dbReference type="Gene3D" id="3.40.630.10">
    <property type="entry name" value="Zn peptidases"/>
    <property type="match status" value="2"/>
</dbReference>
<dbReference type="GO" id="GO:0046872">
    <property type="term" value="F:metal ion binding"/>
    <property type="evidence" value="ECO:0007669"/>
    <property type="project" value="UniProtKB-KW"/>
</dbReference>
<reference evidence="19 20" key="1">
    <citation type="submission" date="2016-11" db="EMBL/GenBank/DDBJ databases">
        <authorList>
            <person name="Jaros S."/>
            <person name="Januszkiewicz K."/>
            <person name="Wedrychowicz H."/>
        </authorList>
    </citation>
    <scope>NUCLEOTIDE SEQUENCE [LARGE SCALE GENOMIC DNA]</scope>
    <source>
        <strain evidence="19 20">DSM 15930</strain>
    </source>
</reference>
<dbReference type="CDD" id="cd03890">
    <property type="entry name" value="M20_pepD"/>
    <property type="match status" value="1"/>
</dbReference>
<protein>
    <recommendedName>
        <fullName evidence="13">Cytosol non-specific dipeptidase</fullName>
        <ecNumber evidence="10">3.4.13.18</ecNumber>
    </recommendedName>
    <alternativeName>
        <fullName evidence="16">Aminoacyl-histidine dipeptidase</fullName>
    </alternativeName>
    <alternativeName>
        <fullName evidence="15">Beta-alanyl-histidine dipeptidase</fullName>
    </alternativeName>
    <alternativeName>
        <fullName evidence="14">Carnosinase</fullName>
    </alternativeName>
    <alternativeName>
        <fullName evidence="11">Peptidase D</fullName>
    </alternativeName>
    <alternativeName>
        <fullName evidence="17">Xaa-His dipeptidase</fullName>
    </alternativeName>
</protein>
<keyword evidence="7" id="KW-0482">Metalloprotease</keyword>
<organism evidence="19 20">
    <name type="scientific">Anaerosporobacter mobilis DSM 15930</name>
    <dbReference type="NCBI Taxonomy" id="1120996"/>
    <lineage>
        <taxon>Bacteria</taxon>
        <taxon>Bacillati</taxon>
        <taxon>Bacillota</taxon>
        <taxon>Clostridia</taxon>
        <taxon>Lachnospirales</taxon>
        <taxon>Lachnospiraceae</taxon>
        <taxon>Anaerosporobacter</taxon>
    </lineage>
</organism>
<dbReference type="GO" id="GO:0070573">
    <property type="term" value="F:metallodipeptidase activity"/>
    <property type="evidence" value="ECO:0007669"/>
    <property type="project" value="TreeGrafter"/>
</dbReference>
<evidence type="ECO:0000256" key="9">
    <source>
        <dbReference type="ARBA" id="ARBA00036421"/>
    </source>
</evidence>
<gene>
    <name evidence="19" type="ORF">SAMN02746066_01193</name>
</gene>
<evidence type="ECO:0000256" key="16">
    <source>
        <dbReference type="ARBA" id="ARBA00077688"/>
    </source>
</evidence>
<evidence type="ECO:0000256" key="14">
    <source>
        <dbReference type="ARBA" id="ARBA00075285"/>
    </source>
</evidence>
<evidence type="ECO:0000256" key="7">
    <source>
        <dbReference type="ARBA" id="ARBA00023049"/>
    </source>
</evidence>
<dbReference type="InterPro" id="IPR002933">
    <property type="entry name" value="Peptidase_M20"/>
</dbReference>
<evidence type="ECO:0000313" key="19">
    <source>
        <dbReference type="EMBL" id="SHM21326.1"/>
    </source>
</evidence>
<evidence type="ECO:0000256" key="15">
    <source>
        <dbReference type="ARBA" id="ARBA00076004"/>
    </source>
</evidence>
<dbReference type="RefSeq" id="WP_073284500.1">
    <property type="nucleotide sequence ID" value="NZ_FRCP01000007.1"/>
</dbReference>
<evidence type="ECO:0000256" key="13">
    <source>
        <dbReference type="ARBA" id="ARBA00071271"/>
    </source>
</evidence>
<comment type="similarity">
    <text evidence="12">Belongs to the peptidase M20C family.</text>
</comment>
<comment type="cofactor">
    <cofactor evidence="2">
        <name>Zn(2+)</name>
        <dbReference type="ChEBI" id="CHEBI:29105"/>
    </cofactor>
</comment>
<keyword evidence="8" id="KW-0170">Cobalt</keyword>
<dbReference type="InterPro" id="IPR011650">
    <property type="entry name" value="Peptidase_M20_dimer"/>
</dbReference>
<evidence type="ECO:0000256" key="4">
    <source>
        <dbReference type="ARBA" id="ARBA00022723"/>
    </source>
</evidence>
<dbReference type="EMBL" id="FRCP01000007">
    <property type="protein sequence ID" value="SHM21326.1"/>
    <property type="molecule type" value="Genomic_DNA"/>
</dbReference>
<evidence type="ECO:0000256" key="3">
    <source>
        <dbReference type="ARBA" id="ARBA00022670"/>
    </source>
</evidence>
<dbReference type="SUPFAM" id="SSF53187">
    <property type="entry name" value="Zn-dependent exopeptidases"/>
    <property type="match status" value="1"/>
</dbReference>
<evidence type="ECO:0000256" key="6">
    <source>
        <dbReference type="ARBA" id="ARBA00022833"/>
    </source>
</evidence>
<dbReference type="InterPro" id="IPR001160">
    <property type="entry name" value="Peptidase_M20C"/>
</dbReference>
<feature type="domain" description="Peptidase M20 dimerisation" evidence="18">
    <location>
        <begin position="209"/>
        <end position="292"/>
    </location>
</feature>
<dbReference type="Pfam" id="PF07687">
    <property type="entry name" value="M20_dimer"/>
    <property type="match status" value="1"/>
</dbReference>
<keyword evidence="4" id="KW-0479">Metal-binding</keyword>
<sequence>MSNVLTEIDYKNIFKYFEEISAIPRGSGNMQAISDYLVSFAKEHNIEYIQDEVLNVVMIKEATSGYEDAPAVILQGHMDMVCEKESWSSHDFDKDGLELVIDGDYVRANGTTLGADNGIAVAYALAILSDDTLKHPRLEVIITTDEETGMDGVIGLDTTPLKAKYMLNLDSEDEGVILCSSAGGLNGTVTLPLQYENVADGGQALLVAVTGLQGGHSGAEIHKNRTNANIMLGRILMKLGKTKEFALVDIHGGNKHNAIPREAVATIVVPSSLANDVITTIDAIAKDITNELVTSEPNAKVEVSVSDNQVAKTFSKDCTDKIIYMLVTAPYGVLVMSSDIEGLVESSVNMGILRVVNDTMEFNFSARSSLNSYKHYVSDKLELLAKSIGASYVMDGEYPAWEYKKESGFRELLIDVFKKQYNHEPVVTAIHAGLECGIISEKMEGIDIVSIGPDMADIHTPKERLNISSTKRLYDYVVAVLEAIK</sequence>
<dbReference type="STRING" id="1120996.SAMN02746066_01193"/>
<evidence type="ECO:0000256" key="5">
    <source>
        <dbReference type="ARBA" id="ARBA00022801"/>
    </source>
</evidence>
<dbReference type="PANTHER" id="PTHR43501">
    <property type="entry name" value="CYTOSOL NON-SPECIFIC DIPEPTIDASE"/>
    <property type="match status" value="1"/>
</dbReference>
<dbReference type="OrthoDB" id="9773892at2"/>
<evidence type="ECO:0000256" key="11">
    <source>
        <dbReference type="ARBA" id="ARBA00044252"/>
    </source>
</evidence>
<dbReference type="AlphaFoldDB" id="A0A1M7GZ43"/>
<dbReference type="FunFam" id="3.40.630.10:FF:000018">
    <property type="entry name" value="Aminoacyl-histidine dipeptidase PepD"/>
    <property type="match status" value="1"/>
</dbReference>
<evidence type="ECO:0000259" key="18">
    <source>
        <dbReference type="Pfam" id="PF07687"/>
    </source>
</evidence>
<accession>A0A1M7GZ43</accession>
<evidence type="ECO:0000256" key="12">
    <source>
        <dbReference type="ARBA" id="ARBA00061423"/>
    </source>
</evidence>
<dbReference type="EC" id="3.4.13.18" evidence="10"/>
<keyword evidence="3" id="KW-0645">Protease</keyword>
<evidence type="ECO:0000256" key="10">
    <source>
        <dbReference type="ARBA" id="ARBA00038976"/>
    </source>
</evidence>
<comment type="cofactor">
    <cofactor evidence="1">
        <name>Co(2+)</name>
        <dbReference type="ChEBI" id="CHEBI:48828"/>
    </cofactor>
</comment>
<evidence type="ECO:0000256" key="2">
    <source>
        <dbReference type="ARBA" id="ARBA00001947"/>
    </source>
</evidence>
<keyword evidence="6" id="KW-0862">Zinc</keyword>
<dbReference type="Proteomes" id="UP000184038">
    <property type="component" value="Unassembled WGS sequence"/>
</dbReference>
<dbReference type="GO" id="GO:0005829">
    <property type="term" value="C:cytosol"/>
    <property type="evidence" value="ECO:0007669"/>
    <property type="project" value="TreeGrafter"/>
</dbReference>
<keyword evidence="5" id="KW-0378">Hydrolase</keyword>
<dbReference type="GO" id="GO:0006508">
    <property type="term" value="P:proteolysis"/>
    <property type="evidence" value="ECO:0007669"/>
    <property type="project" value="UniProtKB-KW"/>
</dbReference>
<dbReference type="PIRSF" id="PIRSF016599">
    <property type="entry name" value="Xaa-His_dipept"/>
    <property type="match status" value="1"/>
</dbReference>
<evidence type="ECO:0000256" key="17">
    <source>
        <dbReference type="ARBA" id="ARBA00078074"/>
    </source>
</evidence>
<dbReference type="FunFam" id="3.40.630.10:FF:000015">
    <property type="entry name" value="Aminoacyl-histidine dipeptidase PepD"/>
    <property type="match status" value="1"/>
</dbReference>
<evidence type="ECO:0000256" key="1">
    <source>
        <dbReference type="ARBA" id="ARBA00001941"/>
    </source>
</evidence>
<comment type="catalytic activity">
    <reaction evidence="9">
        <text>Hydrolysis of dipeptides, preferentially hydrophobic dipeptides including prolyl amino acids.</text>
        <dbReference type="EC" id="3.4.13.18"/>
    </reaction>
</comment>
<evidence type="ECO:0000256" key="8">
    <source>
        <dbReference type="ARBA" id="ARBA00023285"/>
    </source>
</evidence>